<feature type="signal peptide" evidence="1">
    <location>
        <begin position="1"/>
        <end position="29"/>
    </location>
</feature>
<organism evidence="2 3">
    <name type="scientific">Francisella tularensis subsp. tularensis str. SCHU S4 substr. FSC237</name>
    <dbReference type="NCBI Taxonomy" id="1341660"/>
    <lineage>
        <taxon>Bacteria</taxon>
        <taxon>Pseudomonadati</taxon>
        <taxon>Pseudomonadota</taxon>
        <taxon>Gammaproteobacteria</taxon>
        <taxon>Thiotrichales</taxon>
        <taxon>Francisellaceae</taxon>
        <taxon>Francisella</taxon>
    </lineage>
</organism>
<dbReference type="EMBL" id="JIDS01000002">
    <property type="protein sequence ID" value="EZK39093.1"/>
    <property type="molecule type" value="Genomic_DNA"/>
</dbReference>
<accession>A0AAD3AV77</accession>
<feature type="chain" id="PRO_5041936555" evidence="1">
    <location>
        <begin position="30"/>
        <end position="944"/>
    </location>
</feature>
<name>A0AAD3AV77_FRATT</name>
<gene>
    <name evidence="2" type="ORF">P250_03881</name>
</gene>
<comment type="caution">
    <text evidence="2">The sequence shown here is derived from an EMBL/GenBank/DDBJ whole genome shotgun (WGS) entry which is preliminary data.</text>
</comment>
<dbReference type="AlphaFoldDB" id="A0AAD3AV77"/>
<evidence type="ECO:0000313" key="3">
    <source>
        <dbReference type="Proteomes" id="UP000023806"/>
    </source>
</evidence>
<evidence type="ECO:0000256" key="1">
    <source>
        <dbReference type="SAM" id="SignalP"/>
    </source>
</evidence>
<dbReference type="Proteomes" id="UP000023806">
    <property type="component" value="Unassembled WGS sequence"/>
</dbReference>
<evidence type="ECO:0000313" key="2">
    <source>
        <dbReference type="EMBL" id="EZK39093.1"/>
    </source>
</evidence>
<sequence length="944" mass="105092">MRFLNQKGKKLIVTAALASLMFSPLYSFAYPSQATSDTQSQVQQVASTLVGGKIQPYMQYSIRNQNGYLVAQGETNAKGYFIEDVANVGIGDTLTLEYGIRRISQTINSRVVLFTESNNNTMLLQAPMLGGMDGGDAAFSIANIAIMAATGDYVFAIIGFVNLLLGILRPDQQDIVMMFTEKSLQDLTEAVTAQIDTDNQNMLANFANAQKYRADKDFTDLKGVSQKLSNYTTLLDNAVFMMDDFKGSPVGSKYKNAYQQLQQGGRPNIDYWGLYGDISDYEDANGITAADKNSVRKVMVKYLANSFAYEDDFNFEDLLAQFRSLNKKLSVLQSELNLYKPDIASILTDMGVTGTYNYDVCDGSVMSLTEGTVKLTKLNLDQLYMLKRISLAYNHASAKQIANLDTEYANALAELRSLVAVSSSCRYFFNQDATAWGGVSYMTFLESRPGVAYKIKIDNLNRAEDFNGNIDNLVFDPEVRKQYLTPSQNAFFKRFLDDTDTGPAIYAPDQDDTNVRLINEDAGGGNAVYLEGYFYVNHGTDLGREDIILRDDRKDPSIKYISYDGFFKGTIDVAISLPKGVNPSNYYIKSSSDGRAYQLSEVKDGITHVTINVDASDKSVNKFDDEVSISLRDMDNNQIDSKEIFISVPETAMDMMQSKFSFTEDLFAGHVEEVFIYPNKEFPVPFKDMKLYVYGYKDGLRTGLRSSRPFEVFEERLESDFRAPYVYLSGGDVAFQELDAIVIPFDFKYMEQNLKYDCSIGSAKCSHDEIWTMPYMNYSLAMPDYKVFDLKVTSSGGYIAQVVFNPGPQVDPEQINITVNDEAGRNCSIKAYNNNQFVELGKGNTTVSYTPDSMVWSGKHMLVGYYCDQSFDGIDGNVTFTVDVPSVGLKSITEMVKVPLSVFDLKVTSSGGNIAQVVFNPAPQGTPNPVTISVNDEANRNCSI</sequence>
<protein>
    <submittedName>
        <fullName evidence="2">Uncharacterized protein</fullName>
    </submittedName>
</protein>
<proteinExistence type="predicted"/>
<dbReference type="RefSeq" id="WP_003022517.1">
    <property type="nucleotide sequence ID" value="NZ_KK211923.1"/>
</dbReference>
<keyword evidence="1" id="KW-0732">Signal</keyword>
<reference evidence="2 3" key="1">
    <citation type="submission" date="2014-03" db="EMBL/GenBank/DDBJ databases">
        <title>The Genome Sequence of Francisella tularensis subsp. tularensis str. SCHU S4 substr. FSC043.</title>
        <authorList>
            <consortium name="The Broad Institute Genomics Platform"/>
            <consortium name="The Broad Institute Genome Sequencing Center for Infectious Disease"/>
            <person name="Chapman S.B."/>
            <person name="Guina T."/>
            <person name="Gelhaus C."/>
            <person name="Comer J."/>
            <person name="Sellati T."/>
            <person name="Sjostedt A."/>
            <person name="Young S.K."/>
            <person name="Zeng Q."/>
            <person name="Gargeya S."/>
            <person name="Abouelleil A."/>
            <person name="Alvarado L."/>
            <person name="Chapman S.B."/>
            <person name="Gainer-Dewar J."/>
            <person name="Goldberg J."/>
            <person name="Griggs A."/>
            <person name="Gujja S."/>
            <person name="Hansen M."/>
            <person name="Howarth C."/>
            <person name="Imamovic A."/>
            <person name="Larimer J."/>
            <person name="Murphy C."/>
            <person name="Naylor J."/>
            <person name="Pearson M."/>
            <person name="Poon T.W."/>
            <person name="Priest M."/>
            <person name="Roberts A."/>
            <person name="Saif S."/>
            <person name="Shea T."/>
            <person name="Sykes S."/>
            <person name="Wortman J."/>
            <person name="Nusbaum C."/>
            <person name="Birren B."/>
        </authorList>
    </citation>
    <scope>NUCLEOTIDE SEQUENCE [LARGE SCALE GENOMIC DNA]</scope>
    <source>
        <strain evidence="2 3">Schu S4</strain>
    </source>
</reference>